<dbReference type="PANTHER" id="PTHR46230:SF7">
    <property type="entry name" value="BOLA-LIKE PROTEIN 1"/>
    <property type="match status" value="1"/>
</dbReference>
<reference evidence="2 3" key="1">
    <citation type="journal article" date="2011" name="Stand. Genomic Sci.">
        <title>Complete genome sequence of Parvibaculum lavamentivorans type strain (DS-1(T)).</title>
        <authorList>
            <person name="Schleheck D."/>
            <person name="Weiss M."/>
            <person name="Pitluck S."/>
            <person name="Bruce D."/>
            <person name="Land M.L."/>
            <person name="Han S."/>
            <person name="Saunders E."/>
            <person name="Tapia R."/>
            <person name="Detter C."/>
            <person name="Brettin T."/>
            <person name="Han J."/>
            <person name="Woyke T."/>
            <person name="Goodwin L."/>
            <person name="Pennacchio L."/>
            <person name="Nolan M."/>
            <person name="Cook A.M."/>
            <person name="Kjelleberg S."/>
            <person name="Thomas T."/>
        </authorList>
    </citation>
    <scope>NUCLEOTIDE SEQUENCE [LARGE SCALE GENOMIC DNA]</scope>
    <source>
        <strain evidence="3">DS-1 / DSM 13023 / NCIMB 13966</strain>
    </source>
</reference>
<keyword evidence="3" id="KW-1185">Reference proteome</keyword>
<comment type="similarity">
    <text evidence="1">Belongs to the BolA/IbaG family.</text>
</comment>
<dbReference type="AlphaFoldDB" id="A7HTV1"/>
<dbReference type="KEGG" id="pla:Plav_1715"/>
<evidence type="ECO:0000313" key="3">
    <source>
        <dbReference type="Proteomes" id="UP000006377"/>
    </source>
</evidence>
<dbReference type="Pfam" id="PF01722">
    <property type="entry name" value="BolA"/>
    <property type="match status" value="1"/>
</dbReference>
<dbReference type="InterPro" id="IPR036065">
    <property type="entry name" value="BolA-like_sf"/>
</dbReference>
<dbReference type="OrthoDB" id="9811118at2"/>
<dbReference type="InterPro" id="IPR002634">
    <property type="entry name" value="BolA"/>
</dbReference>
<sequence>MSVAETIRRKLEAALLPERLEIVDESHLHKGHAGHRPGVETHFKVTVVSAGFAGKSRVERQRLISAALKEEMGNPIHALSMKTMTPEEAARA</sequence>
<dbReference type="eggNOG" id="COG0271">
    <property type="taxonomic scope" value="Bacteria"/>
</dbReference>
<proteinExistence type="inferred from homology"/>
<dbReference type="GO" id="GO:0016226">
    <property type="term" value="P:iron-sulfur cluster assembly"/>
    <property type="evidence" value="ECO:0007669"/>
    <property type="project" value="TreeGrafter"/>
</dbReference>
<name>A7HTV1_PARL1</name>
<protein>
    <submittedName>
        <fullName evidence="2">BolA family protein</fullName>
    </submittedName>
</protein>
<evidence type="ECO:0000313" key="2">
    <source>
        <dbReference type="EMBL" id="ABS63334.1"/>
    </source>
</evidence>
<dbReference type="Gene3D" id="3.30.300.90">
    <property type="entry name" value="BolA-like"/>
    <property type="match status" value="1"/>
</dbReference>
<dbReference type="SUPFAM" id="SSF82657">
    <property type="entry name" value="BolA-like"/>
    <property type="match status" value="1"/>
</dbReference>
<dbReference type="EMBL" id="CP000774">
    <property type="protein sequence ID" value="ABS63334.1"/>
    <property type="molecule type" value="Genomic_DNA"/>
</dbReference>
<dbReference type="RefSeq" id="WP_012110627.1">
    <property type="nucleotide sequence ID" value="NC_009719.1"/>
</dbReference>
<dbReference type="PIRSF" id="PIRSF003113">
    <property type="entry name" value="BolA"/>
    <property type="match status" value="1"/>
</dbReference>
<accession>A7HTV1</accession>
<dbReference type="PANTHER" id="PTHR46230">
    <property type="match status" value="1"/>
</dbReference>
<organism evidence="2 3">
    <name type="scientific">Parvibaculum lavamentivorans (strain DS-1 / DSM 13023 / NCIMB 13966)</name>
    <dbReference type="NCBI Taxonomy" id="402881"/>
    <lineage>
        <taxon>Bacteria</taxon>
        <taxon>Pseudomonadati</taxon>
        <taxon>Pseudomonadota</taxon>
        <taxon>Alphaproteobacteria</taxon>
        <taxon>Hyphomicrobiales</taxon>
        <taxon>Parvibaculaceae</taxon>
        <taxon>Parvibaculum</taxon>
    </lineage>
</organism>
<dbReference type="HOGENOM" id="CLU_109462_2_1_5"/>
<dbReference type="Proteomes" id="UP000006377">
    <property type="component" value="Chromosome"/>
</dbReference>
<evidence type="ECO:0000256" key="1">
    <source>
        <dbReference type="RuleBase" id="RU003860"/>
    </source>
</evidence>
<gene>
    <name evidence="2" type="ordered locus">Plav_1715</name>
</gene>
<dbReference type="STRING" id="402881.Plav_1715"/>